<reference evidence="4 5" key="1">
    <citation type="submission" date="2007-05" db="EMBL/GenBank/DDBJ databases">
        <title>Complete sequence of Geobacter uraniireducens Rf4.</title>
        <authorList>
            <consortium name="US DOE Joint Genome Institute"/>
            <person name="Copeland A."/>
            <person name="Lucas S."/>
            <person name="Lapidus A."/>
            <person name="Barry K."/>
            <person name="Detter J.C."/>
            <person name="Glavina del Rio T."/>
            <person name="Hammon N."/>
            <person name="Israni S."/>
            <person name="Dalin E."/>
            <person name="Tice H."/>
            <person name="Pitluck S."/>
            <person name="Chertkov O."/>
            <person name="Brettin T."/>
            <person name="Bruce D."/>
            <person name="Han C."/>
            <person name="Schmutz J."/>
            <person name="Larimer F."/>
            <person name="Land M."/>
            <person name="Hauser L."/>
            <person name="Kyrpides N."/>
            <person name="Mikhailova N."/>
            <person name="Shelobolina E."/>
            <person name="Aklujkar M."/>
            <person name="Lovley D."/>
            <person name="Richardson P."/>
        </authorList>
    </citation>
    <scope>NUCLEOTIDE SEQUENCE [LARGE SCALE GENOMIC DNA]</scope>
    <source>
        <strain evidence="4 5">Rf4</strain>
    </source>
</reference>
<dbReference type="PANTHER" id="PTHR30570:SF1">
    <property type="entry name" value="PHOSPHATE-BINDING PROTEIN PSTS"/>
    <property type="match status" value="1"/>
</dbReference>
<dbReference type="AlphaFoldDB" id="A5GDS5"/>
<organism evidence="4 5">
    <name type="scientific">Geotalea uraniireducens (strain Rf4)</name>
    <name type="common">Geobacter uraniireducens</name>
    <dbReference type="NCBI Taxonomy" id="351605"/>
    <lineage>
        <taxon>Bacteria</taxon>
        <taxon>Pseudomonadati</taxon>
        <taxon>Thermodesulfobacteriota</taxon>
        <taxon>Desulfuromonadia</taxon>
        <taxon>Geobacterales</taxon>
        <taxon>Geobacteraceae</taxon>
        <taxon>Geotalea</taxon>
    </lineage>
</organism>
<name>A5GDS5_GEOUR</name>
<dbReference type="HOGENOM" id="CLU_026228_7_1_7"/>
<dbReference type="KEGG" id="gur:Gura_0052"/>
<evidence type="ECO:0000313" key="4">
    <source>
        <dbReference type="EMBL" id="ABQ24270.1"/>
    </source>
</evidence>
<evidence type="ECO:0000256" key="1">
    <source>
        <dbReference type="ARBA" id="ARBA00022729"/>
    </source>
</evidence>
<evidence type="ECO:0000259" key="3">
    <source>
        <dbReference type="Pfam" id="PF12849"/>
    </source>
</evidence>
<accession>A5GDS5</accession>
<dbReference type="Gene3D" id="3.40.190.10">
    <property type="entry name" value="Periplasmic binding protein-like II"/>
    <property type="match status" value="2"/>
</dbReference>
<sequence>MRNSKSGIRCAVLFLLLAAGVLFPALATAETVIKIGGSGGALGSMKRLAEAFMRSHPGVKIQVLSSLGSSGGIKALMAGVLDLAVSGRPLKDDEKAKGGTEIQYARTPLVFVVHSKVAGSAVTTHELEQIYGGQMPDWPDGSRIRLVIRPEGDSDTQLLRGISPAMDQAVKSAIGKAGMNFAVTDQDSIDMVTKVPGSLGAATLSQIMTERPPVKVLAYNGVKPVVKAMAKGRYPLSKPLYLITMNKSAAAAREFAAFVRSPAGKRILANSGNQPI</sequence>
<gene>
    <name evidence="4" type="ordered locus">Gura_0052</name>
</gene>
<feature type="signal peptide" evidence="2">
    <location>
        <begin position="1"/>
        <end position="27"/>
    </location>
</feature>
<dbReference type="SUPFAM" id="SSF53850">
    <property type="entry name" value="Periplasmic binding protein-like II"/>
    <property type="match status" value="1"/>
</dbReference>
<keyword evidence="1 2" id="KW-0732">Signal</keyword>
<dbReference type="InterPro" id="IPR024370">
    <property type="entry name" value="PBP_domain"/>
</dbReference>
<dbReference type="Proteomes" id="UP000006695">
    <property type="component" value="Chromosome"/>
</dbReference>
<dbReference type="Pfam" id="PF12849">
    <property type="entry name" value="PBP_like_2"/>
    <property type="match status" value="1"/>
</dbReference>
<dbReference type="InterPro" id="IPR050811">
    <property type="entry name" value="Phosphate_ABC_transporter"/>
</dbReference>
<dbReference type="EMBL" id="CP000698">
    <property type="protein sequence ID" value="ABQ24270.1"/>
    <property type="molecule type" value="Genomic_DNA"/>
</dbReference>
<feature type="chain" id="PRO_5002681622" evidence="2">
    <location>
        <begin position="28"/>
        <end position="276"/>
    </location>
</feature>
<dbReference type="PANTHER" id="PTHR30570">
    <property type="entry name" value="PERIPLASMIC PHOSPHATE BINDING COMPONENT OF PHOSPHATE ABC TRANSPORTER"/>
    <property type="match status" value="1"/>
</dbReference>
<evidence type="ECO:0000313" key="5">
    <source>
        <dbReference type="Proteomes" id="UP000006695"/>
    </source>
</evidence>
<dbReference type="STRING" id="351605.Gura_0052"/>
<keyword evidence="5" id="KW-1185">Reference proteome</keyword>
<feature type="domain" description="PBP" evidence="3">
    <location>
        <begin position="27"/>
        <end position="261"/>
    </location>
</feature>
<proteinExistence type="predicted"/>
<evidence type="ECO:0000256" key="2">
    <source>
        <dbReference type="SAM" id="SignalP"/>
    </source>
</evidence>
<protein>
    <submittedName>
        <fullName evidence="4">Phosphate ABC transporter substrate-binding protein, PhoT family</fullName>
    </submittedName>
</protein>
<dbReference type="RefSeq" id="WP_011936999.1">
    <property type="nucleotide sequence ID" value="NC_009483.1"/>
</dbReference>